<dbReference type="SUPFAM" id="SSF47005">
    <property type="entry name" value="Peripheral subunit-binding domain of 2-oxo acid dehydrogenase complex"/>
    <property type="match status" value="1"/>
</dbReference>
<evidence type="ECO:0000256" key="3">
    <source>
        <dbReference type="ARBA" id="ARBA00007317"/>
    </source>
</evidence>
<evidence type="ECO:0000256" key="5">
    <source>
        <dbReference type="ARBA" id="ARBA00022823"/>
    </source>
</evidence>
<keyword evidence="14" id="KW-1185">Reference proteome</keyword>
<gene>
    <name evidence="13" type="ORF">HMN09_00962100</name>
</gene>
<dbReference type="PROSITE" id="PS50968">
    <property type="entry name" value="BIOTINYL_LIPOYL"/>
    <property type="match status" value="1"/>
</dbReference>
<dbReference type="GO" id="GO:0005759">
    <property type="term" value="C:mitochondrial matrix"/>
    <property type="evidence" value="ECO:0007669"/>
    <property type="project" value="UniProtKB-SubCell"/>
</dbReference>
<dbReference type="Gene3D" id="2.40.50.100">
    <property type="match status" value="1"/>
</dbReference>
<dbReference type="SUPFAM" id="SSF51230">
    <property type="entry name" value="Single hybrid motif"/>
    <property type="match status" value="1"/>
</dbReference>
<feature type="domain" description="Lipoyl-binding" evidence="11">
    <location>
        <begin position="26"/>
        <end position="101"/>
    </location>
</feature>
<evidence type="ECO:0000259" key="11">
    <source>
        <dbReference type="PROSITE" id="PS50968"/>
    </source>
</evidence>
<evidence type="ECO:0000256" key="9">
    <source>
        <dbReference type="RuleBase" id="RU003423"/>
    </source>
</evidence>
<keyword evidence="4 9" id="KW-0808">Transferase</keyword>
<evidence type="ECO:0000313" key="14">
    <source>
        <dbReference type="Proteomes" id="UP000613580"/>
    </source>
</evidence>
<comment type="similarity">
    <text evidence="3 9">Belongs to the 2-oxoacid dehydrogenase family.</text>
</comment>
<comment type="caution">
    <text evidence="13">The sequence shown here is derived from an EMBL/GenBank/DDBJ whole genome shotgun (WGS) entry which is preliminary data.</text>
</comment>
<dbReference type="GO" id="GO:0045333">
    <property type="term" value="P:cellular respiration"/>
    <property type="evidence" value="ECO:0007669"/>
    <property type="project" value="UniProtKB-ARBA"/>
</dbReference>
<evidence type="ECO:0000256" key="8">
    <source>
        <dbReference type="ARBA" id="ARBA00023315"/>
    </source>
</evidence>
<dbReference type="OrthoDB" id="15567at2759"/>
<keyword evidence="5 9" id="KW-0450">Lipoyl</keyword>
<reference evidence="13" key="1">
    <citation type="submission" date="2020-05" db="EMBL/GenBank/DDBJ databases">
        <title>Mycena genomes resolve the evolution of fungal bioluminescence.</title>
        <authorList>
            <person name="Tsai I.J."/>
        </authorList>
    </citation>
    <scope>NUCLEOTIDE SEQUENCE</scope>
    <source>
        <strain evidence="13">110903Hualien_Pintung</strain>
    </source>
</reference>
<dbReference type="EC" id="2.3.1.-" evidence="9"/>
<dbReference type="GO" id="GO:0016407">
    <property type="term" value="F:acetyltransferase activity"/>
    <property type="evidence" value="ECO:0007669"/>
    <property type="project" value="TreeGrafter"/>
</dbReference>
<protein>
    <recommendedName>
        <fullName evidence="9">Dihydrolipoamide acetyltransferase component of pyruvate dehydrogenase complex</fullName>
        <ecNumber evidence="9">2.3.1.-</ecNumber>
    </recommendedName>
</protein>
<organism evidence="13 14">
    <name type="scientific">Mycena chlorophos</name>
    <name type="common">Agaric fungus</name>
    <name type="synonym">Agaricus chlorophos</name>
    <dbReference type="NCBI Taxonomy" id="658473"/>
    <lineage>
        <taxon>Eukaryota</taxon>
        <taxon>Fungi</taxon>
        <taxon>Dikarya</taxon>
        <taxon>Basidiomycota</taxon>
        <taxon>Agaricomycotina</taxon>
        <taxon>Agaricomycetes</taxon>
        <taxon>Agaricomycetidae</taxon>
        <taxon>Agaricales</taxon>
        <taxon>Marasmiineae</taxon>
        <taxon>Mycenaceae</taxon>
        <taxon>Mycena</taxon>
    </lineage>
</organism>
<dbReference type="Pfam" id="PF00198">
    <property type="entry name" value="2-oxoacid_dh"/>
    <property type="match status" value="1"/>
</dbReference>
<dbReference type="Pfam" id="PF00364">
    <property type="entry name" value="Biotin_lipoyl"/>
    <property type="match status" value="1"/>
</dbReference>
<evidence type="ECO:0000256" key="4">
    <source>
        <dbReference type="ARBA" id="ARBA00022679"/>
    </source>
</evidence>
<evidence type="ECO:0000259" key="12">
    <source>
        <dbReference type="PROSITE" id="PS51826"/>
    </source>
</evidence>
<comment type="subcellular location">
    <subcellularLocation>
        <location evidence="2">Mitochondrion matrix</location>
    </subcellularLocation>
</comment>
<dbReference type="InterPro" id="IPR001078">
    <property type="entry name" value="2-oxoacid_DH_actylTfrase"/>
</dbReference>
<sequence>MFLLRGHALRLPILRLHARYASSKVLRTFKLADIGEGITECEVIRWAVQPASTVGAFDPLCEVQSDKASVEITSPYDGVVKELLVEEGKIAKVGQGLCLIEVDEDDPSASEEPAPAPSTPTPPTPTSVETPPPPPSSSAPAAPRKPHPLDPSFASQASIAGDSVLATPSVRHYAKTQGVDLAKLAPGSGKGGRVEKADVDAFVGGASAAPSAPTTTMGDGKEVVVELGRTRAAMWRAMVKSLEVPHFGYSTTLDITDLHALLPVLSKHIPTHYRPQIDSDAVFNPAHALGEGVGLEPVPEISATGQYTRLTYLPFLLKTLARTMMDWPLLRSSITSPPTPKPSLTVRPNADIALALATPTGLYTPVLRAANTRSIYAIASDVANLATLGRRVPSGLTAAHLGGGGTISVSNVGSAGRGTGAMPVLVPGGGVAIVALGRAEWEWDVSDKYWHTPEKGARRLKLPISWSADHRVVEGAELAAFVEAWRAWVENPARLIGEGV</sequence>
<keyword evidence="7" id="KW-0496">Mitochondrion</keyword>
<dbReference type="FunFam" id="2.40.50.100:FF:000013">
    <property type="entry name" value="Dihydrolipoamide acetyltransferase component of pyruvate dehydrogenase complex"/>
    <property type="match status" value="1"/>
</dbReference>
<dbReference type="GO" id="GO:0031405">
    <property type="term" value="F:lipoic acid binding"/>
    <property type="evidence" value="ECO:0007669"/>
    <property type="project" value="TreeGrafter"/>
</dbReference>
<keyword evidence="13" id="KW-0670">Pyruvate</keyword>
<dbReference type="Gene3D" id="3.30.559.10">
    <property type="entry name" value="Chloramphenicol acetyltransferase-like domain"/>
    <property type="match status" value="1"/>
</dbReference>
<comment type="cofactor">
    <cofactor evidence="1 9">
        <name>(R)-lipoate</name>
        <dbReference type="ChEBI" id="CHEBI:83088"/>
    </cofactor>
</comment>
<evidence type="ECO:0000256" key="7">
    <source>
        <dbReference type="ARBA" id="ARBA00023128"/>
    </source>
</evidence>
<dbReference type="PANTHER" id="PTHR43178:SF5">
    <property type="entry name" value="LIPOAMIDE ACYLTRANSFERASE COMPONENT OF BRANCHED-CHAIN ALPHA-KETO ACID DEHYDROGENASE COMPLEX, MITOCHONDRIAL"/>
    <property type="match status" value="1"/>
</dbReference>
<evidence type="ECO:0000256" key="10">
    <source>
        <dbReference type="SAM" id="MobiDB-lite"/>
    </source>
</evidence>
<dbReference type="InterPro" id="IPR050743">
    <property type="entry name" value="2-oxoacid_DH_E2_comp"/>
</dbReference>
<dbReference type="InterPro" id="IPR011053">
    <property type="entry name" value="Single_hybrid_motif"/>
</dbReference>
<dbReference type="EMBL" id="JACAZE010000014">
    <property type="protein sequence ID" value="KAF7299569.1"/>
    <property type="molecule type" value="Genomic_DNA"/>
</dbReference>
<feature type="compositionally biased region" description="Pro residues" evidence="10">
    <location>
        <begin position="114"/>
        <end position="137"/>
    </location>
</feature>
<evidence type="ECO:0000256" key="1">
    <source>
        <dbReference type="ARBA" id="ARBA00001938"/>
    </source>
</evidence>
<dbReference type="SUPFAM" id="SSF52777">
    <property type="entry name" value="CoA-dependent acyltransferases"/>
    <property type="match status" value="1"/>
</dbReference>
<dbReference type="InterPro" id="IPR000089">
    <property type="entry name" value="Biotin_lipoyl"/>
</dbReference>
<evidence type="ECO:0000313" key="13">
    <source>
        <dbReference type="EMBL" id="KAF7299569.1"/>
    </source>
</evidence>
<evidence type="ECO:0000256" key="6">
    <source>
        <dbReference type="ARBA" id="ARBA00022946"/>
    </source>
</evidence>
<dbReference type="InterPro" id="IPR023213">
    <property type="entry name" value="CAT-like_dom_sf"/>
</dbReference>
<keyword evidence="8 9" id="KW-0012">Acyltransferase</keyword>
<keyword evidence="6" id="KW-0809">Transit peptide</keyword>
<dbReference type="PANTHER" id="PTHR43178">
    <property type="entry name" value="DIHYDROLIPOAMIDE ACETYLTRANSFERASE COMPONENT OF PYRUVATE DEHYDROGENASE COMPLEX"/>
    <property type="match status" value="1"/>
</dbReference>
<feature type="domain" description="Peripheral subunit-binding (PSBD)" evidence="12">
    <location>
        <begin position="165"/>
        <end position="203"/>
    </location>
</feature>
<evidence type="ECO:0000256" key="2">
    <source>
        <dbReference type="ARBA" id="ARBA00004305"/>
    </source>
</evidence>
<dbReference type="CDD" id="cd06849">
    <property type="entry name" value="lipoyl_domain"/>
    <property type="match status" value="1"/>
</dbReference>
<name>A0A8H6SHQ5_MYCCL</name>
<dbReference type="Gene3D" id="4.10.320.10">
    <property type="entry name" value="E3-binding domain"/>
    <property type="match status" value="1"/>
</dbReference>
<dbReference type="Proteomes" id="UP000613580">
    <property type="component" value="Unassembled WGS sequence"/>
</dbReference>
<proteinExistence type="inferred from homology"/>
<dbReference type="PROSITE" id="PS51826">
    <property type="entry name" value="PSBD"/>
    <property type="match status" value="1"/>
</dbReference>
<dbReference type="AlphaFoldDB" id="A0A8H6SHQ5"/>
<feature type="region of interest" description="Disordered" evidence="10">
    <location>
        <begin position="105"/>
        <end position="155"/>
    </location>
</feature>
<dbReference type="InterPro" id="IPR004167">
    <property type="entry name" value="PSBD"/>
</dbReference>
<dbReference type="Pfam" id="PF02817">
    <property type="entry name" value="E3_binding"/>
    <property type="match status" value="1"/>
</dbReference>
<accession>A0A8H6SHQ5</accession>
<dbReference type="InterPro" id="IPR036625">
    <property type="entry name" value="E3-bd_dom_sf"/>
</dbReference>